<proteinExistence type="predicted"/>
<organism evidence="1 2">
    <name type="scientific">Hibiscus sabdariffa</name>
    <name type="common">roselle</name>
    <dbReference type="NCBI Taxonomy" id="183260"/>
    <lineage>
        <taxon>Eukaryota</taxon>
        <taxon>Viridiplantae</taxon>
        <taxon>Streptophyta</taxon>
        <taxon>Embryophyta</taxon>
        <taxon>Tracheophyta</taxon>
        <taxon>Spermatophyta</taxon>
        <taxon>Magnoliopsida</taxon>
        <taxon>eudicotyledons</taxon>
        <taxon>Gunneridae</taxon>
        <taxon>Pentapetalae</taxon>
        <taxon>rosids</taxon>
        <taxon>malvids</taxon>
        <taxon>Malvales</taxon>
        <taxon>Malvaceae</taxon>
        <taxon>Malvoideae</taxon>
        <taxon>Hibiscus</taxon>
    </lineage>
</organism>
<comment type="caution">
    <text evidence="1">The sequence shown here is derived from an EMBL/GenBank/DDBJ whole genome shotgun (WGS) entry which is preliminary data.</text>
</comment>
<gene>
    <name evidence="1" type="ORF">V6N12_067238</name>
</gene>
<accession>A0ABR2BDR2</accession>
<evidence type="ECO:0000313" key="1">
    <source>
        <dbReference type="EMBL" id="KAK8505269.1"/>
    </source>
</evidence>
<evidence type="ECO:0000313" key="2">
    <source>
        <dbReference type="Proteomes" id="UP001472677"/>
    </source>
</evidence>
<name>A0ABR2BDR2_9ROSI</name>
<sequence length="178" mass="20345">MKNFSIQLNKNQNTEHIDNIPLGSAMPKVPHLKIITCQNTHKTKQKSTPQNWGQKTVNHIVARKQTIDPVFGRLEVVASPIRLLLHGQRLNPISKQQKAEASDQKNRYLQCDLQLQVSHQWHFNFLVRSCFPNLFPGDNQKCRGHARYHAGRTLSYLRRLVASSGPWLPQSAGVIMPQ</sequence>
<dbReference type="Proteomes" id="UP001472677">
    <property type="component" value="Unassembled WGS sequence"/>
</dbReference>
<protein>
    <submittedName>
        <fullName evidence="1">Uncharacterized protein</fullName>
    </submittedName>
</protein>
<keyword evidence="2" id="KW-1185">Reference proteome</keyword>
<dbReference type="EMBL" id="JBBPBM010000128">
    <property type="protein sequence ID" value="KAK8505269.1"/>
    <property type="molecule type" value="Genomic_DNA"/>
</dbReference>
<reference evidence="1 2" key="1">
    <citation type="journal article" date="2024" name="G3 (Bethesda)">
        <title>Genome assembly of Hibiscus sabdariffa L. provides insights into metabolisms of medicinal natural products.</title>
        <authorList>
            <person name="Kim T."/>
        </authorList>
    </citation>
    <scope>NUCLEOTIDE SEQUENCE [LARGE SCALE GENOMIC DNA]</scope>
    <source>
        <strain evidence="1">TK-2024</strain>
        <tissue evidence="1">Old leaves</tissue>
    </source>
</reference>